<dbReference type="NCBIfam" id="TIGR02444">
    <property type="entry name" value="TIGR02444 family protein"/>
    <property type="match status" value="1"/>
</dbReference>
<dbReference type="RefSeq" id="WP_119748735.1">
    <property type="nucleotide sequence ID" value="NZ_QVRA01000019.1"/>
</dbReference>
<keyword evidence="2" id="KW-1185">Reference proteome</keyword>
<accession>A0A418YP96</accession>
<dbReference type="Pfam" id="PF09523">
    <property type="entry name" value="DUF2390"/>
    <property type="match status" value="1"/>
</dbReference>
<name>A0A418YP96_9SPHN</name>
<evidence type="ECO:0000313" key="1">
    <source>
        <dbReference type="EMBL" id="RJG53087.1"/>
    </source>
</evidence>
<dbReference type="InterPro" id="IPR012659">
    <property type="entry name" value="CHP02444"/>
</dbReference>
<dbReference type="EMBL" id="QVRA01000019">
    <property type="protein sequence ID" value="RJG53087.1"/>
    <property type="molecule type" value="Genomic_DNA"/>
</dbReference>
<dbReference type="OrthoDB" id="7875767at2"/>
<reference evidence="1 2" key="1">
    <citation type="submission" date="2018-08" db="EMBL/GenBank/DDBJ databases">
        <title>Sphingobium sp. EO9.</title>
        <authorList>
            <person name="Park Y."/>
            <person name="Kim K.H."/>
            <person name="Jeon C.O."/>
        </authorList>
    </citation>
    <scope>NUCLEOTIDE SEQUENCE [LARGE SCALE GENOMIC DNA]</scope>
    <source>
        <strain evidence="1 2">EO9</strain>
    </source>
</reference>
<protein>
    <submittedName>
        <fullName evidence="1">TIGR02444 family protein</fullName>
    </submittedName>
</protein>
<dbReference type="AlphaFoldDB" id="A0A418YP96"/>
<comment type="caution">
    <text evidence="1">The sequence shown here is derived from an EMBL/GenBank/DDBJ whole genome shotgun (WGS) entry which is preliminary data.</text>
</comment>
<proteinExistence type="predicted"/>
<gene>
    <name evidence="1" type="ORF">D0Z70_17745</name>
</gene>
<sequence length="181" mass="19694">MAQTAASAFWQFSLDLYARPHVSTLCLALQDKHGFDVNLLLFCLWSAQVSKVALDSSEISELLDRISPLNDNLVHPVRSARRWVRLCIAGSPETDPAVELVKVHASLKAVELQSERQVQSALAGLSRQTANRDRTTQQSAASANLCIYRQVIAAPDAAAVLLSQLVFMAFAPPIKPGVSLT</sequence>
<evidence type="ECO:0000313" key="2">
    <source>
        <dbReference type="Proteomes" id="UP000283469"/>
    </source>
</evidence>
<organism evidence="1 2">
    <name type="scientific">Sphingobium terrigena</name>
    <dbReference type="NCBI Taxonomy" id="2304063"/>
    <lineage>
        <taxon>Bacteria</taxon>
        <taxon>Pseudomonadati</taxon>
        <taxon>Pseudomonadota</taxon>
        <taxon>Alphaproteobacteria</taxon>
        <taxon>Sphingomonadales</taxon>
        <taxon>Sphingomonadaceae</taxon>
        <taxon>Sphingobium</taxon>
    </lineage>
</organism>
<dbReference type="Proteomes" id="UP000283469">
    <property type="component" value="Unassembled WGS sequence"/>
</dbReference>